<dbReference type="EMBL" id="WKPR01000004">
    <property type="protein sequence ID" value="MSB18890.1"/>
    <property type="molecule type" value="Genomic_DNA"/>
</dbReference>
<evidence type="ECO:0000256" key="1">
    <source>
        <dbReference type="SAM" id="MobiDB-lite"/>
    </source>
</evidence>
<accession>A0A174IU65</accession>
<comment type="caution">
    <text evidence="2">The sequence shown here is derived from an EMBL/GenBank/DDBJ whole genome shotgun (WGS) entry which is preliminary data.</text>
</comment>
<gene>
    <name evidence="2" type="ORF">GKE97_05080</name>
</gene>
<evidence type="ECO:0000313" key="2">
    <source>
        <dbReference type="EMBL" id="MSB18890.1"/>
    </source>
</evidence>
<evidence type="ECO:0000313" key="3">
    <source>
        <dbReference type="Proteomes" id="UP000434475"/>
    </source>
</evidence>
<dbReference type="AlphaFoldDB" id="A0A174IU65"/>
<protein>
    <submittedName>
        <fullName evidence="2">Uncharacterized protein</fullName>
    </submittedName>
</protein>
<sequence length="218" mass="24703">MNNKNPDIANEQALLINFIKDSERTQEDTLKIFQEKVENIVSRGIDSGESANDEKEALSKAIEALYREASVIQKPFGKTVEAIMIEKGLTKIWHGKTILDVPKATELTGLNANVFRTNMHRSECVVDMGTVISMCIGFKLSPILTDRLLQSAGLAFRLDNPEHLAYLFLLEYCMDYSIEQCNKILEKLGIPKTKRLGSYGREKNGESMEYKKRNKEPK</sequence>
<organism evidence="2 3">
    <name type="scientific">Flavonifractor plautii</name>
    <name type="common">Fusobacterium plautii</name>
    <dbReference type="NCBI Taxonomy" id="292800"/>
    <lineage>
        <taxon>Bacteria</taxon>
        <taxon>Bacillati</taxon>
        <taxon>Bacillota</taxon>
        <taxon>Clostridia</taxon>
        <taxon>Eubacteriales</taxon>
        <taxon>Oscillospiraceae</taxon>
        <taxon>Flavonifractor</taxon>
    </lineage>
</organism>
<proteinExistence type="predicted"/>
<feature type="compositionally biased region" description="Basic and acidic residues" evidence="1">
    <location>
        <begin position="200"/>
        <end position="218"/>
    </location>
</feature>
<dbReference type="RefSeq" id="WP_009256789.1">
    <property type="nucleotide sequence ID" value="NZ_JADMVA010000002.1"/>
</dbReference>
<name>A0A174IU65_FLAPL</name>
<dbReference type="Proteomes" id="UP000434475">
    <property type="component" value="Unassembled WGS sequence"/>
</dbReference>
<reference evidence="2 3" key="1">
    <citation type="journal article" date="2019" name="Nat. Med.">
        <title>A library of human gut bacterial isolates paired with longitudinal multiomics data enables mechanistic microbiome research.</title>
        <authorList>
            <person name="Poyet M."/>
            <person name="Groussin M."/>
            <person name="Gibbons S.M."/>
            <person name="Avila-Pacheco J."/>
            <person name="Jiang X."/>
            <person name="Kearney S.M."/>
            <person name="Perrotta A.R."/>
            <person name="Berdy B."/>
            <person name="Zhao S."/>
            <person name="Lieberman T.D."/>
            <person name="Swanson P.K."/>
            <person name="Smith M."/>
            <person name="Roesemann S."/>
            <person name="Alexander J.E."/>
            <person name="Rich S.A."/>
            <person name="Livny J."/>
            <person name="Vlamakis H."/>
            <person name="Clish C."/>
            <person name="Bullock K."/>
            <person name="Deik A."/>
            <person name="Scott J."/>
            <person name="Pierce K.A."/>
            <person name="Xavier R.J."/>
            <person name="Alm E.J."/>
        </authorList>
    </citation>
    <scope>NUCLEOTIDE SEQUENCE [LARGE SCALE GENOMIC DNA]</scope>
    <source>
        <strain evidence="2 3">BIOML-A2</strain>
    </source>
</reference>
<feature type="region of interest" description="Disordered" evidence="1">
    <location>
        <begin position="195"/>
        <end position="218"/>
    </location>
</feature>